<proteinExistence type="predicted"/>
<protein>
    <submittedName>
        <fullName evidence="1">Uncharacterized protein</fullName>
    </submittedName>
</protein>
<reference evidence="1 2" key="1">
    <citation type="submission" date="2023-11" db="EMBL/GenBank/DDBJ databases">
        <title>A Novel Polar Bacteriovorax (B. antarcticus) Isolated from the Biocrust in Antarctica.</title>
        <authorList>
            <person name="Mun W."/>
            <person name="Choi S.Y."/>
            <person name="Mitchell R.J."/>
        </authorList>
    </citation>
    <scope>NUCLEOTIDE SEQUENCE [LARGE SCALE GENOMIC DNA]</scope>
    <source>
        <strain evidence="1 2">PP10</strain>
    </source>
</reference>
<evidence type="ECO:0000313" key="1">
    <source>
        <dbReference type="EMBL" id="MEA9357383.1"/>
    </source>
</evidence>
<sequence length="167" mass="19693">MNDITNLKKELDEKIHHLFKDNKAYLEYLLQTKSNFLYRYMETSSDKNIQIQSLDQKTLLAVSYESNMGEAFKILDPEIKEGIKGLAKSVPREEKPRVQYSLKTTLEDFKEDSGKIIIEAMINWNFPNYEIHKGSYKSKRVSFTYNDPNVFRKELALKYEEACELFN</sequence>
<keyword evidence="2" id="KW-1185">Reference proteome</keyword>
<organism evidence="1 2">
    <name type="scientific">Bacteriovorax antarcticus</name>
    <dbReference type="NCBI Taxonomy" id="3088717"/>
    <lineage>
        <taxon>Bacteria</taxon>
        <taxon>Pseudomonadati</taxon>
        <taxon>Bdellovibrionota</taxon>
        <taxon>Bacteriovoracia</taxon>
        <taxon>Bacteriovoracales</taxon>
        <taxon>Bacteriovoracaceae</taxon>
        <taxon>Bacteriovorax</taxon>
    </lineage>
</organism>
<name>A0ABU5VYD8_9BACT</name>
<dbReference type="RefSeq" id="WP_323577377.1">
    <property type="nucleotide sequence ID" value="NZ_JAYGJQ010000002.1"/>
</dbReference>
<accession>A0ABU5VYD8</accession>
<gene>
    <name evidence="1" type="ORF">SHI21_14245</name>
</gene>
<evidence type="ECO:0000313" key="2">
    <source>
        <dbReference type="Proteomes" id="UP001302274"/>
    </source>
</evidence>
<comment type="caution">
    <text evidence="1">The sequence shown here is derived from an EMBL/GenBank/DDBJ whole genome shotgun (WGS) entry which is preliminary data.</text>
</comment>
<dbReference type="Proteomes" id="UP001302274">
    <property type="component" value="Unassembled WGS sequence"/>
</dbReference>
<dbReference type="EMBL" id="JAYGJQ010000002">
    <property type="protein sequence ID" value="MEA9357383.1"/>
    <property type="molecule type" value="Genomic_DNA"/>
</dbReference>